<gene>
    <name evidence="1" type="ORF">MU1_15260</name>
</gene>
<dbReference type="InterPro" id="IPR008928">
    <property type="entry name" value="6-hairpin_glycosidase_sf"/>
</dbReference>
<comment type="caution">
    <text evidence="1">The sequence shown here is derived from an EMBL/GenBank/DDBJ whole genome shotgun (WGS) entry which is preliminary data.</text>
</comment>
<accession>A0ABQ6GCZ1</accession>
<keyword evidence="2" id="KW-1185">Reference proteome</keyword>
<evidence type="ECO:0000313" key="1">
    <source>
        <dbReference type="EMBL" id="GLX67181.1"/>
    </source>
</evidence>
<dbReference type="RefSeq" id="WP_284237928.1">
    <property type="nucleotide sequence ID" value="NZ_BSSQ01000006.1"/>
</dbReference>
<sequence length="739" mass="81632">MTLTFTYAGSVTQYKGSTIRESVDIPFEDERERSGNRNWIAGLRTEGDIDDPEGQRLTVQFQSLGASEESAVAVSFLSSGWSERNYVLIPGAVYAGNRFEVRELSYAPCWSRIDDHGPNVPNLITDVPRLADRAGETSAIHLLTGDAATPAVGIMDKESNTGWLFITEQGTALGDNSIHVEESVDRSFVRISFQAPGVRPSAKYEMATTKVPSTDRGHDFTAGETVTIRCRIYRFSCPSIQALFDKFAAVRQQGQSAAELAQSLPFSAAWGTQERKYNEMNWNAELGYYAVGTIDMKHQDWQVGWVGGGMSSLALLLEGSELSISRAIATLHFLFSSQTASGFFHGVCYQGEFYGDEFNDDPARKHPEQWHILRKSADALYFIMKHLLALEQIRPDFVIPAEWLDGTRRLADAFVRLWHQYGQFGQWVHTGTGDLIIGGSAGGGIAPAGLALCGRYFDEPSYTACAELSARYYYERFTTKGITTGGPGEILQSPDSESAFALLESYMVLYETSGDGEWLRMAEEAALQAMTWCVSYDFSFPAGSTFERLGMQTTGSVIANVQNKHSAPGICTLSGDSLLKLYRATGNKRYAELLREIAGNLPQYLSREDRPIRGWEGWDMPPGYMSERVNMSDWEGQGNVGEVIPYSCWCEVSLMLTYAEVPGIYVNTTTGMVTVIDQVECRLEQTEGVLAMTNPSAFPAEVKLLAESEEEAALPLGACGHLQWKRITIKPGETVRIAI</sequence>
<name>A0ABQ6GCZ1_9BACL</name>
<reference evidence="1 2" key="1">
    <citation type="submission" date="2023-03" db="EMBL/GenBank/DDBJ databases">
        <title>Draft genome sequence of the bacteria which degrade cell wall of Tricholomamatutake.</title>
        <authorList>
            <person name="Konishi Y."/>
            <person name="Fukuta Y."/>
            <person name="Shirasaka N."/>
        </authorList>
    </citation>
    <scope>NUCLEOTIDE SEQUENCE [LARGE SCALE GENOMIC DNA]</scope>
    <source>
        <strain evidence="2">mu1</strain>
    </source>
</reference>
<organism evidence="1 2">
    <name type="scientific">Paenibacillus glycanilyticus</name>
    <dbReference type="NCBI Taxonomy" id="126569"/>
    <lineage>
        <taxon>Bacteria</taxon>
        <taxon>Bacillati</taxon>
        <taxon>Bacillota</taxon>
        <taxon>Bacilli</taxon>
        <taxon>Bacillales</taxon>
        <taxon>Paenibacillaceae</taxon>
        <taxon>Paenibacillus</taxon>
    </lineage>
</organism>
<proteinExistence type="predicted"/>
<dbReference type="SUPFAM" id="SSF48208">
    <property type="entry name" value="Six-hairpin glycosidases"/>
    <property type="match status" value="1"/>
</dbReference>
<protein>
    <recommendedName>
        <fullName evidence="3">Glycosyl-hydrolase family 116 catalytic region domain-containing protein</fullName>
    </recommendedName>
</protein>
<dbReference type="Proteomes" id="UP001157114">
    <property type="component" value="Unassembled WGS sequence"/>
</dbReference>
<evidence type="ECO:0000313" key="2">
    <source>
        <dbReference type="Proteomes" id="UP001157114"/>
    </source>
</evidence>
<evidence type="ECO:0008006" key="3">
    <source>
        <dbReference type="Google" id="ProtNLM"/>
    </source>
</evidence>
<dbReference type="EMBL" id="BSSQ01000006">
    <property type="protein sequence ID" value="GLX67181.1"/>
    <property type="molecule type" value="Genomic_DNA"/>
</dbReference>